<keyword evidence="2" id="KW-1185">Reference proteome</keyword>
<dbReference type="InterPro" id="IPR036537">
    <property type="entry name" value="Adaptor_Cbl_N_dom_sf"/>
</dbReference>
<dbReference type="Proteomes" id="UP000789405">
    <property type="component" value="Unassembled WGS sequence"/>
</dbReference>
<evidence type="ECO:0000313" key="2">
    <source>
        <dbReference type="Proteomes" id="UP000789405"/>
    </source>
</evidence>
<dbReference type="AlphaFoldDB" id="A0A9N9D8D3"/>
<dbReference type="InterPro" id="IPR059179">
    <property type="entry name" value="MLKL-like_MCAfunc"/>
</dbReference>
<name>A0A9N9D8D3_9GLOM</name>
<proteinExistence type="predicted"/>
<dbReference type="GO" id="GO:0007166">
    <property type="term" value="P:cell surface receptor signaling pathway"/>
    <property type="evidence" value="ECO:0007669"/>
    <property type="project" value="InterPro"/>
</dbReference>
<gene>
    <name evidence="1" type="ORF">DERYTH_LOCUS9107</name>
</gene>
<comment type="caution">
    <text evidence="1">The sequence shown here is derived from an EMBL/GenBank/DDBJ whole genome shotgun (WGS) entry which is preliminary data.</text>
</comment>
<dbReference type="Gene3D" id="1.20.930.20">
    <property type="entry name" value="Adaptor protein Cbl, N-terminal domain"/>
    <property type="match status" value="1"/>
</dbReference>
<dbReference type="OrthoDB" id="2338404at2759"/>
<sequence length="623" mass="73025">MNSYYHLSIIIDEIKRICETAKYNKTICSTLNSLISSLEAAVRHLQHGTYSTNFEKIDKFKRSLENVKEFVKNISQLHGPIIYEGYEDTASIRKKFLQIMDECRTCMKDLDFRMVITATAQRRICRESLRNCHNETEQFIMRRNKFLIENKNLNRGLYITIFERKRFSKFKFDVHPETVPYGKIFQMSLIYPITTQKDYLLLEDHINPSTISSEHYHLLSDVSIISPTERINKIYLEIQYPLYDIYFNEMLPRELIDKFNNAIEHYNPYHELMRVFECYGHFLPKKVTIGRKLFRMSDLKITPLEPVQVTQTIVRTTIDDFESEFIKIFKLWESQIVNFKKNSYLVMMNGKTIDIKDIQKWASSCLENSSDFNDLQITTWEELCPIYEMLSDPLRKDVKSIIGINDHIGNYKPNEKVLMSGLSLIGDSHYNIITLDHKLNSSDYKVFGKVISQNGNPIETVTVKFKAKCKHSFVAILENIDEVDNSIYPNLQLAWILVGLPKIGYFSQKTRDISIWSLNSHKFKYKENIKIPFIIPETLPKGSIICATFGFPSNCGPNFEATIQHDHGNEFNAIINDSNDHDIAENQEYYLFQWCILHSEIYIIETNNELTFDLNSISQFQYT</sequence>
<protein>
    <submittedName>
        <fullName evidence="1">7527_t:CDS:1</fullName>
    </submittedName>
</protein>
<reference evidence="1" key="1">
    <citation type="submission" date="2021-06" db="EMBL/GenBank/DDBJ databases">
        <authorList>
            <person name="Kallberg Y."/>
            <person name="Tangrot J."/>
            <person name="Rosling A."/>
        </authorList>
    </citation>
    <scope>NUCLEOTIDE SEQUENCE</scope>
    <source>
        <strain evidence="1">MA453B</strain>
    </source>
</reference>
<accession>A0A9N9D8D3</accession>
<organism evidence="1 2">
    <name type="scientific">Dentiscutata erythropus</name>
    <dbReference type="NCBI Taxonomy" id="1348616"/>
    <lineage>
        <taxon>Eukaryota</taxon>
        <taxon>Fungi</taxon>
        <taxon>Fungi incertae sedis</taxon>
        <taxon>Mucoromycota</taxon>
        <taxon>Glomeromycotina</taxon>
        <taxon>Glomeromycetes</taxon>
        <taxon>Diversisporales</taxon>
        <taxon>Gigasporaceae</taxon>
        <taxon>Dentiscutata</taxon>
    </lineage>
</organism>
<evidence type="ECO:0000313" key="1">
    <source>
        <dbReference type="EMBL" id="CAG8630202.1"/>
    </source>
</evidence>
<dbReference type="CDD" id="cd21037">
    <property type="entry name" value="MLKL_NTD"/>
    <property type="match status" value="1"/>
</dbReference>
<dbReference type="EMBL" id="CAJVPY010004875">
    <property type="protein sequence ID" value="CAG8630202.1"/>
    <property type="molecule type" value="Genomic_DNA"/>
</dbReference>